<dbReference type="SUPFAM" id="SSF51905">
    <property type="entry name" value="FAD/NAD(P)-binding domain"/>
    <property type="match status" value="1"/>
</dbReference>
<protein>
    <recommendedName>
        <fullName evidence="3">FAD-binding domain-containing protein</fullName>
    </recommendedName>
</protein>
<sequence length="245" mass="26696">MPREARGEFLFMYYGDIRQLLHDAAISLGVKIRLGIEVTSIDPDTRRAKDVIVGADGVNGVTRRMVLEQELWRRSHQNNATMSTSHASRAPSSSKTWNWPLCLTRNLNVSYGSGGCVIAFPVGPDMQELAFEVYTGNDGNAREWGEEASAKVLLLHSQDFHQGELLFRRCQSTRTARRTTQAVSMGLRGGKGSCDQHTPPHTAYVSAVIPKHNCNPSAPASQAALNDDSNVRAAASAATNNTSQA</sequence>
<proteinExistence type="predicted"/>
<evidence type="ECO:0000313" key="1">
    <source>
        <dbReference type="EMBL" id="KAF5335398.1"/>
    </source>
</evidence>
<evidence type="ECO:0000313" key="2">
    <source>
        <dbReference type="Proteomes" id="UP000541558"/>
    </source>
</evidence>
<dbReference type="InterPro" id="IPR036188">
    <property type="entry name" value="FAD/NAD-bd_sf"/>
</dbReference>
<dbReference type="EMBL" id="JAACJK010000063">
    <property type="protein sequence ID" value="KAF5335398.1"/>
    <property type="molecule type" value="Genomic_DNA"/>
</dbReference>
<accession>A0A8H5FGB2</accession>
<gene>
    <name evidence="1" type="ORF">D9611_011720</name>
</gene>
<dbReference type="AlphaFoldDB" id="A0A8H5FGB2"/>
<reference evidence="1 2" key="1">
    <citation type="journal article" date="2020" name="ISME J.">
        <title>Uncovering the hidden diversity of litter-decomposition mechanisms in mushroom-forming fungi.</title>
        <authorList>
            <person name="Floudas D."/>
            <person name="Bentzer J."/>
            <person name="Ahren D."/>
            <person name="Johansson T."/>
            <person name="Persson P."/>
            <person name="Tunlid A."/>
        </authorList>
    </citation>
    <scope>NUCLEOTIDE SEQUENCE [LARGE SCALE GENOMIC DNA]</scope>
    <source>
        <strain evidence="1 2">CBS 175.51</strain>
    </source>
</reference>
<evidence type="ECO:0008006" key="3">
    <source>
        <dbReference type="Google" id="ProtNLM"/>
    </source>
</evidence>
<name>A0A8H5FGB2_9AGAR</name>
<dbReference type="Proteomes" id="UP000541558">
    <property type="component" value="Unassembled WGS sequence"/>
</dbReference>
<organism evidence="1 2">
    <name type="scientific">Ephemerocybe angulata</name>
    <dbReference type="NCBI Taxonomy" id="980116"/>
    <lineage>
        <taxon>Eukaryota</taxon>
        <taxon>Fungi</taxon>
        <taxon>Dikarya</taxon>
        <taxon>Basidiomycota</taxon>
        <taxon>Agaricomycotina</taxon>
        <taxon>Agaricomycetes</taxon>
        <taxon>Agaricomycetidae</taxon>
        <taxon>Agaricales</taxon>
        <taxon>Agaricineae</taxon>
        <taxon>Psathyrellaceae</taxon>
        <taxon>Ephemerocybe</taxon>
    </lineage>
</organism>
<dbReference type="Gene3D" id="3.50.50.60">
    <property type="entry name" value="FAD/NAD(P)-binding domain"/>
    <property type="match status" value="1"/>
</dbReference>
<dbReference type="OrthoDB" id="420606at2759"/>
<comment type="caution">
    <text evidence="1">The sequence shown here is derived from an EMBL/GenBank/DDBJ whole genome shotgun (WGS) entry which is preliminary data.</text>
</comment>
<keyword evidence="2" id="KW-1185">Reference proteome</keyword>